<dbReference type="GO" id="GO:0030488">
    <property type="term" value="P:tRNA methylation"/>
    <property type="evidence" value="ECO:0007669"/>
    <property type="project" value="InterPro"/>
</dbReference>
<evidence type="ECO:0000259" key="8">
    <source>
        <dbReference type="Pfam" id="PF08704"/>
    </source>
</evidence>
<feature type="compositionally biased region" description="Basic and acidic residues" evidence="7">
    <location>
        <begin position="406"/>
        <end position="417"/>
    </location>
</feature>
<keyword evidence="4" id="KW-0949">S-adenosyl-L-methionine</keyword>
<gene>
    <name evidence="10" type="ORF">PECUL_23A057170</name>
</gene>
<dbReference type="PROSITE" id="PS51620">
    <property type="entry name" value="SAM_TRM61"/>
    <property type="match status" value="1"/>
</dbReference>
<dbReference type="PANTHER" id="PTHR12133:SF1">
    <property type="entry name" value="TRNA (ADENINE(58)-N(1))-METHYLTRANSFERASE, MITOCHONDRIAL"/>
    <property type="match status" value="1"/>
</dbReference>
<dbReference type="GO" id="GO:0160107">
    <property type="term" value="F:tRNA (adenine(58)-N1)-methyltransferase activity"/>
    <property type="evidence" value="ECO:0007669"/>
    <property type="project" value="UniProtKB-EC"/>
</dbReference>
<dbReference type="InterPro" id="IPR014816">
    <property type="entry name" value="tRNA_MeTrfase_Gcd14"/>
</dbReference>
<dbReference type="FunFam" id="3.40.50.150:FF:000181">
    <property type="entry name" value="tRNA (Adenine(58)-N(1))-methyltransferase, mitochondrial isoform X4"/>
    <property type="match status" value="1"/>
</dbReference>
<feature type="compositionally biased region" description="Acidic residues" evidence="7">
    <location>
        <begin position="418"/>
        <end position="433"/>
    </location>
</feature>
<evidence type="ECO:0000256" key="5">
    <source>
        <dbReference type="ARBA" id="ARBA00022694"/>
    </source>
</evidence>
<keyword evidence="11" id="KW-1185">Reference proteome</keyword>
<organism evidence="10 11">
    <name type="scientific">Pelobates cultripes</name>
    <name type="common">Western spadefoot toad</name>
    <dbReference type="NCBI Taxonomy" id="61616"/>
    <lineage>
        <taxon>Eukaryota</taxon>
        <taxon>Metazoa</taxon>
        <taxon>Chordata</taxon>
        <taxon>Craniata</taxon>
        <taxon>Vertebrata</taxon>
        <taxon>Euteleostomi</taxon>
        <taxon>Amphibia</taxon>
        <taxon>Batrachia</taxon>
        <taxon>Anura</taxon>
        <taxon>Pelobatoidea</taxon>
        <taxon>Pelobatidae</taxon>
        <taxon>Pelobates</taxon>
    </lineage>
</organism>
<name>A0AAD1VSU1_PELCU</name>
<comment type="catalytic activity">
    <reaction evidence="6">
        <text>an adenosine in mRNA + S-adenosyl-L-methionine = an N(1)-methyladenosine in mRNA + S-adenosyl-L-homocysteine + H(+)</text>
        <dbReference type="Rhea" id="RHEA:55392"/>
        <dbReference type="Rhea" id="RHEA-COMP:12414"/>
        <dbReference type="Rhea" id="RHEA-COMP:12415"/>
        <dbReference type="ChEBI" id="CHEBI:15378"/>
        <dbReference type="ChEBI" id="CHEBI:57856"/>
        <dbReference type="ChEBI" id="CHEBI:59789"/>
        <dbReference type="ChEBI" id="CHEBI:74411"/>
        <dbReference type="ChEBI" id="CHEBI:74491"/>
    </reaction>
</comment>
<feature type="domain" description="tRNA (adenine(58)-N(1))-methyltransferase catalytic subunit TRM61 C-terminal" evidence="8">
    <location>
        <begin position="220"/>
        <end position="466"/>
    </location>
</feature>
<reference evidence="10" key="1">
    <citation type="submission" date="2022-03" db="EMBL/GenBank/DDBJ databases">
        <authorList>
            <person name="Alioto T."/>
            <person name="Alioto T."/>
            <person name="Gomez Garrido J."/>
        </authorList>
    </citation>
    <scope>NUCLEOTIDE SEQUENCE</scope>
</reference>
<evidence type="ECO:0000259" key="9">
    <source>
        <dbReference type="Pfam" id="PF21985"/>
    </source>
</evidence>
<dbReference type="EMBL" id="OW240913">
    <property type="protein sequence ID" value="CAH2256075.1"/>
    <property type="molecule type" value="Genomic_DNA"/>
</dbReference>
<dbReference type="Gene3D" id="3.10.330.20">
    <property type="match status" value="1"/>
</dbReference>
<dbReference type="EC" id="2.1.1.220" evidence="1"/>
<dbReference type="Proteomes" id="UP001295444">
    <property type="component" value="Chromosome 02"/>
</dbReference>
<accession>A0AAD1VSU1</accession>
<sequence length="486" mass="54191">MWCVRSAYRLHLPGGRGPSFGVGWGHLFQGQSFVSTPDPPGDHAPPHGTDNMKISTQRADNETPRFPVLPARIWRRSLSPLDRVSHMVSPEFISPEVQALRSAGVNQEDMQIGHSATLNPGEPPDTPGQDCDLQPSLDNEPEWLDPQGAPFKSGDLIVSEFKKRHYTEFKKMFLLKPNGKLTSNWGAISHGDIEGKLPGQKFRTSTGFEFLLKRPTLDEYVTMMKRGPTISYPKDIAAMLMMMDINPGDTVLEAGSGSGGMSLFLSRAVGSEGRVYSFDVRADHHAIAKNNFQRWKNAWTNRCRKPWPDNVSFINKDITNALSDINSVTFDAVALDMLNPQVALPVILQNLKQGAVCAAYLANITQVIDLLEGIRSCQLFLVCEKIVEVSYKDWLVAPSVRKDGSISPRVEPEKNIESDPEYLEQPENEESDSDAQNPSVKIKPFGQVPYIARPLPWQTGHTAFLVQLRKFKPALKYSDPEKPRSI</sequence>
<evidence type="ECO:0000256" key="7">
    <source>
        <dbReference type="SAM" id="MobiDB-lite"/>
    </source>
</evidence>
<evidence type="ECO:0000313" key="10">
    <source>
        <dbReference type="EMBL" id="CAH2256075.1"/>
    </source>
</evidence>
<dbReference type="PANTHER" id="PTHR12133">
    <property type="entry name" value="TRNA (ADENINE(58)-N(1))-METHYLTRANSFERASE"/>
    <property type="match status" value="1"/>
</dbReference>
<dbReference type="InterPro" id="IPR049470">
    <property type="entry name" value="TRM61_C"/>
</dbReference>
<feature type="region of interest" description="Disordered" evidence="7">
    <location>
        <begin position="406"/>
        <end position="441"/>
    </location>
</feature>
<protein>
    <recommendedName>
        <fullName evidence="1">tRNA (adenine(58)-N(1))-methyltransferase</fullName>
        <ecNumber evidence="1">2.1.1.220</ecNumber>
    </recommendedName>
</protein>
<dbReference type="GO" id="GO:0005739">
    <property type="term" value="C:mitochondrion"/>
    <property type="evidence" value="ECO:0007669"/>
    <property type="project" value="TreeGrafter"/>
</dbReference>
<dbReference type="GO" id="GO:0031515">
    <property type="term" value="C:tRNA (m1A) methyltransferase complex"/>
    <property type="evidence" value="ECO:0007669"/>
    <property type="project" value="InterPro"/>
</dbReference>
<evidence type="ECO:0000256" key="1">
    <source>
        <dbReference type="ARBA" id="ARBA00012796"/>
    </source>
</evidence>
<dbReference type="Pfam" id="PF21985">
    <property type="entry name" value="TR61B_FKBP-like"/>
    <property type="match status" value="1"/>
</dbReference>
<evidence type="ECO:0000313" key="11">
    <source>
        <dbReference type="Proteomes" id="UP001295444"/>
    </source>
</evidence>
<evidence type="ECO:0000256" key="2">
    <source>
        <dbReference type="ARBA" id="ARBA00022603"/>
    </source>
</evidence>
<dbReference type="AlphaFoldDB" id="A0AAD1VSU1"/>
<proteinExistence type="predicted"/>
<dbReference type="InterPro" id="IPR054151">
    <property type="entry name" value="TR61B_FKBP-like"/>
</dbReference>
<dbReference type="Gene3D" id="3.40.50.150">
    <property type="entry name" value="Vaccinia Virus protein VP39"/>
    <property type="match status" value="1"/>
</dbReference>
<evidence type="ECO:0000256" key="3">
    <source>
        <dbReference type="ARBA" id="ARBA00022679"/>
    </source>
</evidence>
<dbReference type="Pfam" id="PF08704">
    <property type="entry name" value="GCD14"/>
    <property type="match status" value="1"/>
</dbReference>
<dbReference type="FunFam" id="3.10.330.20:FF:000003">
    <property type="entry name" value="tRNA (Adenine(58)-N(1))-methyltransferase, mitochondrial isoform X1"/>
    <property type="match status" value="1"/>
</dbReference>
<keyword evidence="3" id="KW-0808">Transferase</keyword>
<feature type="domain" description="TR61B FKBP-like" evidence="9">
    <location>
        <begin position="154"/>
        <end position="207"/>
    </location>
</feature>
<dbReference type="SUPFAM" id="SSF53335">
    <property type="entry name" value="S-adenosyl-L-methionine-dependent methyltransferases"/>
    <property type="match status" value="1"/>
</dbReference>
<dbReference type="InterPro" id="IPR029063">
    <property type="entry name" value="SAM-dependent_MTases_sf"/>
</dbReference>
<keyword evidence="2" id="KW-0489">Methyltransferase</keyword>
<dbReference type="CDD" id="cd02440">
    <property type="entry name" value="AdoMet_MTases"/>
    <property type="match status" value="1"/>
</dbReference>
<feature type="region of interest" description="Disordered" evidence="7">
    <location>
        <begin position="32"/>
        <end position="64"/>
    </location>
</feature>
<keyword evidence="5" id="KW-0819">tRNA processing</keyword>
<evidence type="ECO:0000256" key="4">
    <source>
        <dbReference type="ARBA" id="ARBA00022691"/>
    </source>
</evidence>
<evidence type="ECO:0000256" key="6">
    <source>
        <dbReference type="ARBA" id="ARBA00048481"/>
    </source>
</evidence>